<organism evidence="2 3">
    <name type="scientific">Pseudovibrio japonicus</name>
    <dbReference type="NCBI Taxonomy" id="366534"/>
    <lineage>
        <taxon>Bacteria</taxon>
        <taxon>Pseudomonadati</taxon>
        <taxon>Pseudomonadota</taxon>
        <taxon>Alphaproteobacteria</taxon>
        <taxon>Hyphomicrobiales</taxon>
        <taxon>Stappiaceae</taxon>
        <taxon>Pseudovibrio</taxon>
    </lineage>
</organism>
<gene>
    <name evidence="2" type="ORF">GCM10007094_32120</name>
</gene>
<reference evidence="3" key="1">
    <citation type="journal article" date="2019" name="Int. J. Syst. Evol. Microbiol.">
        <title>The Global Catalogue of Microorganisms (GCM) 10K type strain sequencing project: providing services to taxonomists for standard genome sequencing and annotation.</title>
        <authorList>
            <consortium name="The Broad Institute Genomics Platform"/>
            <consortium name="The Broad Institute Genome Sequencing Center for Infectious Disease"/>
            <person name="Wu L."/>
            <person name="Ma J."/>
        </authorList>
    </citation>
    <scope>NUCLEOTIDE SEQUENCE [LARGE SCALE GENOMIC DNA]</scope>
    <source>
        <strain evidence="3">KCTC 12861</strain>
    </source>
</reference>
<keyword evidence="1" id="KW-0472">Membrane</keyword>
<evidence type="ECO:0000313" key="3">
    <source>
        <dbReference type="Proteomes" id="UP000637980"/>
    </source>
</evidence>
<sequence length="249" mass="28279">MRFFKHTIFAINLLKNRRTRAAYCWLTTVFSVICVVLNLHWTPAHASSQESEQIFNEQNLFDEQEKCNTHLEFLEGKDTALPEECHSIATFQIESHHLKDIDYLTRMYALAGEDTSLGALALAVQAAVLKVRPVLVYSHAEIADRRVSISMGQSSDIERAVLYSHLLSQVKRIALLSMCKKNANCELIPDFLTIQKSFGAEYSYVDELDPSFTLTCLLRLDSYLTPVRGVLSSIRFKECLVSRGNLLQN</sequence>
<keyword evidence="1" id="KW-1133">Transmembrane helix</keyword>
<keyword evidence="1" id="KW-0812">Transmembrane</keyword>
<evidence type="ECO:0000313" key="2">
    <source>
        <dbReference type="EMBL" id="GHB40367.1"/>
    </source>
</evidence>
<evidence type="ECO:0008006" key="4">
    <source>
        <dbReference type="Google" id="ProtNLM"/>
    </source>
</evidence>
<feature type="transmembrane region" description="Helical" evidence="1">
    <location>
        <begin position="21"/>
        <end position="41"/>
    </location>
</feature>
<name>A0ABQ3EQX6_9HYPH</name>
<accession>A0ABQ3EQX6</accession>
<protein>
    <recommendedName>
        <fullName evidence="4">Secreted protein</fullName>
    </recommendedName>
</protein>
<dbReference type="RefSeq" id="WP_189437818.1">
    <property type="nucleotide sequence ID" value="NZ_BMXE01000006.1"/>
</dbReference>
<dbReference type="Proteomes" id="UP000637980">
    <property type="component" value="Unassembled WGS sequence"/>
</dbReference>
<evidence type="ECO:0000256" key="1">
    <source>
        <dbReference type="SAM" id="Phobius"/>
    </source>
</evidence>
<comment type="caution">
    <text evidence="2">The sequence shown here is derived from an EMBL/GenBank/DDBJ whole genome shotgun (WGS) entry which is preliminary data.</text>
</comment>
<dbReference type="EMBL" id="BMXE01000006">
    <property type="protein sequence ID" value="GHB40367.1"/>
    <property type="molecule type" value="Genomic_DNA"/>
</dbReference>
<proteinExistence type="predicted"/>
<keyword evidence="3" id="KW-1185">Reference proteome</keyword>